<name>A0AAJ7EJ54_PAPXU</name>
<reference evidence="1" key="1">
    <citation type="submission" date="2025-08" db="UniProtKB">
        <authorList>
            <consortium name="RefSeq"/>
        </authorList>
    </citation>
    <scope>IDENTIFICATION</scope>
</reference>
<sequence length="126" mass="14487">MDKDTGKMPKFDPNTEAFQMRAQWKKAEACSKQWAELWSWLLDEQSRALKESKAIREEAAAELPRAIGKAETKKSLKPVPVTSTGFIGWIASKPDCQLEIYTPWLTHIPLRLPDAWECKNYEAYKS</sequence>
<protein>
    <submittedName>
        <fullName evidence="1">Uncharacterized protein LOC106126299</fullName>
    </submittedName>
</protein>
<gene>
    <name evidence="1" type="primary">LOC106126299</name>
</gene>
<dbReference type="Pfam" id="PF14945">
    <property type="entry name" value="LLC1"/>
    <property type="match status" value="1"/>
</dbReference>
<evidence type="ECO:0000313" key="1">
    <source>
        <dbReference type="RefSeq" id="XP_013179316.1"/>
    </source>
</evidence>
<accession>A0AAJ7EJ54</accession>
<organism evidence="1">
    <name type="scientific">Papilio xuthus</name>
    <name type="common">Asian swallowtail butterfly</name>
    <dbReference type="NCBI Taxonomy" id="66420"/>
    <lineage>
        <taxon>Eukaryota</taxon>
        <taxon>Metazoa</taxon>
        <taxon>Ecdysozoa</taxon>
        <taxon>Arthropoda</taxon>
        <taxon>Hexapoda</taxon>
        <taxon>Insecta</taxon>
        <taxon>Pterygota</taxon>
        <taxon>Neoptera</taxon>
        <taxon>Endopterygota</taxon>
        <taxon>Lepidoptera</taxon>
        <taxon>Glossata</taxon>
        <taxon>Ditrysia</taxon>
        <taxon>Papilionoidea</taxon>
        <taxon>Papilionidae</taxon>
        <taxon>Papilioninae</taxon>
        <taxon>Papilio</taxon>
    </lineage>
</organism>
<proteinExistence type="predicted"/>
<dbReference type="GeneID" id="106126299"/>
<dbReference type="InterPro" id="IPR020339">
    <property type="entry name" value="C20orf85-like"/>
</dbReference>
<dbReference type="KEGG" id="pxu:106126299"/>
<dbReference type="Proteomes" id="UP000694872">
    <property type="component" value="Unplaced"/>
</dbReference>
<dbReference type="RefSeq" id="XP_013179316.1">
    <property type="nucleotide sequence ID" value="XM_013323862.1"/>
</dbReference>
<dbReference type="AlphaFoldDB" id="A0AAJ7EJ54"/>